<dbReference type="Proteomes" id="UP001060085">
    <property type="component" value="Linkage Group LG07"/>
</dbReference>
<accession>A0ACC0A4K3</accession>
<gene>
    <name evidence="1" type="ORF">M9H77_32574</name>
</gene>
<name>A0ACC0A4K3_CATRO</name>
<dbReference type="EMBL" id="CM044707">
    <property type="protein sequence ID" value="KAI5655387.1"/>
    <property type="molecule type" value="Genomic_DNA"/>
</dbReference>
<reference evidence="2" key="1">
    <citation type="journal article" date="2023" name="Nat. Plants">
        <title>Single-cell RNA sequencing provides a high-resolution roadmap for understanding the multicellular compartmentation of specialized metabolism.</title>
        <authorList>
            <person name="Sun S."/>
            <person name="Shen X."/>
            <person name="Li Y."/>
            <person name="Li Y."/>
            <person name="Wang S."/>
            <person name="Li R."/>
            <person name="Zhang H."/>
            <person name="Shen G."/>
            <person name="Guo B."/>
            <person name="Wei J."/>
            <person name="Xu J."/>
            <person name="St-Pierre B."/>
            <person name="Chen S."/>
            <person name="Sun C."/>
        </authorList>
    </citation>
    <scope>NUCLEOTIDE SEQUENCE [LARGE SCALE GENOMIC DNA]</scope>
</reference>
<proteinExistence type="predicted"/>
<evidence type="ECO:0000313" key="1">
    <source>
        <dbReference type="EMBL" id="KAI5655387.1"/>
    </source>
</evidence>
<protein>
    <submittedName>
        <fullName evidence="1">Uncharacterized protein</fullName>
    </submittedName>
</protein>
<keyword evidence="2" id="KW-1185">Reference proteome</keyword>
<sequence>MTQIHLSLRQHILKRKGHELTDEPKKQKFPPINKNLVIMEKHSSNILLIFLLLIISCFFFLSDSKKIIKPDQEPCKHLVLYYHDILYNGTDMANATSAASANATNLGFNFGKLIVFDDPITKDNHLLSTPVARAQGFYFYDMKRTYNAWFAYTLIFNSSEYNGTINIMGADMINQWTRDLSVVGGTGDFFMARGIATFSTDTVQGDYYFRLRMDIKLQILIEFEKRFHLTFSSHKNTILIIYNTQDANCKNTIPFYHIGFLL</sequence>
<comment type="caution">
    <text evidence="1">The sequence shown here is derived from an EMBL/GenBank/DDBJ whole genome shotgun (WGS) entry which is preliminary data.</text>
</comment>
<organism evidence="1 2">
    <name type="scientific">Catharanthus roseus</name>
    <name type="common">Madagascar periwinkle</name>
    <name type="synonym">Vinca rosea</name>
    <dbReference type="NCBI Taxonomy" id="4058"/>
    <lineage>
        <taxon>Eukaryota</taxon>
        <taxon>Viridiplantae</taxon>
        <taxon>Streptophyta</taxon>
        <taxon>Embryophyta</taxon>
        <taxon>Tracheophyta</taxon>
        <taxon>Spermatophyta</taxon>
        <taxon>Magnoliopsida</taxon>
        <taxon>eudicotyledons</taxon>
        <taxon>Gunneridae</taxon>
        <taxon>Pentapetalae</taxon>
        <taxon>asterids</taxon>
        <taxon>lamiids</taxon>
        <taxon>Gentianales</taxon>
        <taxon>Apocynaceae</taxon>
        <taxon>Rauvolfioideae</taxon>
        <taxon>Vinceae</taxon>
        <taxon>Catharanthinae</taxon>
        <taxon>Catharanthus</taxon>
    </lineage>
</organism>
<evidence type="ECO:0000313" key="2">
    <source>
        <dbReference type="Proteomes" id="UP001060085"/>
    </source>
</evidence>